<name>A0A382LIW2_9ZZZZ</name>
<dbReference type="EMBL" id="UINC01087284">
    <property type="protein sequence ID" value="SVC36526.1"/>
    <property type="molecule type" value="Genomic_DNA"/>
</dbReference>
<evidence type="ECO:0000256" key="1">
    <source>
        <dbReference type="SAM" id="MobiDB-lite"/>
    </source>
</evidence>
<gene>
    <name evidence="2" type="ORF">METZ01_LOCUS289380</name>
</gene>
<evidence type="ECO:0000313" key="2">
    <source>
        <dbReference type="EMBL" id="SVC36526.1"/>
    </source>
</evidence>
<feature type="region of interest" description="Disordered" evidence="1">
    <location>
        <begin position="29"/>
        <end position="57"/>
    </location>
</feature>
<protein>
    <submittedName>
        <fullName evidence="2">Uncharacterized protein</fullName>
    </submittedName>
</protein>
<dbReference type="PROSITE" id="PS51257">
    <property type="entry name" value="PROKAR_LIPOPROTEIN"/>
    <property type="match status" value="1"/>
</dbReference>
<feature type="compositionally biased region" description="Polar residues" evidence="1">
    <location>
        <begin position="29"/>
        <end position="40"/>
    </location>
</feature>
<dbReference type="AlphaFoldDB" id="A0A382LIW2"/>
<feature type="compositionally biased region" description="Low complexity" evidence="1">
    <location>
        <begin position="45"/>
        <end position="54"/>
    </location>
</feature>
<accession>A0A382LIW2</accession>
<reference evidence="2" key="1">
    <citation type="submission" date="2018-05" db="EMBL/GenBank/DDBJ databases">
        <authorList>
            <person name="Lanie J.A."/>
            <person name="Ng W.-L."/>
            <person name="Kazmierczak K.M."/>
            <person name="Andrzejewski T.M."/>
            <person name="Davidsen T.M."/>
            <person name="Wayne K.J."/>
            <person name="Tettelin H."/>
            <person name="Glass J.I."/>
            <person name="Rusch D."/>
            <person name="Podicherti R."/>
            <person name="Tsui H.-C.T."/>
            <person name="Winkler M.E."/>
        </authorList>
    </citation>
    <scope>NUCLEOTIDE SEQUENCE</scope>
</reference>
<organism evidence="2">
    <name type="scientific">marine metagenome</name>
    <dbReference type="NCBI Taxonomy" id="408172"/>
    <lineage>
        <taxon>unclassified sequences</taxon>
        <taxon>metagenomes</taxon>
        <taxon>ecological metagenomes</taxon>
    </lineage>
</organism>
<sequence length="337" mass="37656">MKLLFSVSAIVLIITGCNSPDTVDSIIAQSPPTSQPNQVEKTAVPTPLTEIEPPTENEKSALIDKTITVFGIKVFALEGVTHRDLTLVANVLAQWIDNDEDGTPDNPAVLAEIVRQKSRMILGVTFDQIGPWHEHSQRMLKYVHAPTYGLDVTTINHNWYGLPLSEYSQGHYRTEGLLPPDAATEETFHLITDIGYANVYPSTFWHGEVGDNPSEALRSHIAKRGEGQKDASLLTVAMDNARGGYFKHMPNQYPDNAWYTRSDDCGYKCFVGEYIHWGMITLVGYNETREQGIRDQWQITNAHSLRNRDPALYGLLTNTEYNFPKTAPDGSYGNLSQ</sequence>
<proteinExistence type="predicted"/>